<feature type="domain" description="Helicase ATP-binding" evidence="5">
    <location>
        <begin position="307"/>
        <end position="490"/>
    </location>
</feature>
<dbReference type="InterPro" id="IPR014001">
    <property type="entry name" value="Helicase_ATP-bd"/>
</dbReference>
<dbReference type="SUPFAM" id="SSF52540">
    <property type="entry name" value="P-loop containing nucleoside triphosphate hydrolases"/>
    <property type="match status" value="2"/>
</dbReference>
<evidence type="ECO:0000256" key="4">
    <source>
        <dbReference type="SAM" id="MobiDB-lite"/>
    </source>
</evidence>
<evidence type="ECO:0000256" key="1">
    <source>
        <dbReference type="ARBA" id="ARBA00022741"/>
    </source>
</evidence>
<dbReference type="GO" id="GO:0008094">
    <property type="term" value="F:ATP-dependent activity, acting on DNA"/>
    <property type="evidence" value="ECO:0007669"/>
    <property type="project" value="TreeGrafter"/>
</dbReference>
<dbReference type="InterPro" id="IPR049730">
    <property type="entry name" value="SNF2/RAD54-like_C"/>
</dbReference>
<feature type="domain" description="Helicase C-terminal" evidence="6">
    <location>
        <begin position="730"/>
        <end position="897"/>
    </location>
</feature>
<evidence type="ECO:0000313" key="7">
    <source>
        <dbReference type="EMBL" id="KAF2273459.1"/>
    </source>
</evidence>
<dbReference type="PROSITE" id="PS51192">
    <property type="entry name" value="HELICASE_ATP_BIND_1"/>
    <property type="match status" value="1"/>
</dbReference>
<dbReference type="Gene3D" id="3.40.50.10810">
    <property type="entry name" value="Tandem AAA-ATPase domain"/>
    <property type="match status" value="1"/>
</dbReference>
<dbReference type="PANTHER" id="PTHR45626:SF22">
    <property type="entry name" value="DNA REPAIR PROTEIN RAD5"/>
    <property type="match status" value="1"/>
</dbReference>
<organism evidence="7 8">
    <name type="scientific">Westerdykella ornata</name>
    <dbReference type="NCBI Taxonomy" id="318751"/>
    <lineage>
        <taxon>Eukaryota</taxon>
        <taxon>Fungi</taxon>
        <taxon>Dikarya</taxon>
        <taxon>Ascomycota</taxon>
        <taxon>Pezizomycotina</taxon>
        <taxon>Dothideomycetes</taxon>
        <taxon>Pleosporomycetidae</taxon>
        <taxon>Pleosporales</taxon>
        <taxon>Sporormiaceae</taxon>
        <taxon>Westerdykella</taxon>
    </lineage>
</organism>
<sequence>MEEDQMSGSWPNWGPPSDSLTATENLSAVDDVLTVQHVQGTDVLMLSETFTSNEGAEVDRWIGNPSDLVCFGMIPLIPGKCERKNTTVEAFAVNFEGSDRFISTDARRGRVISTHYGHMIQGLLDETVLVLHTECVLDDKQAVPGRKTSIINWQAPCFLSITVYGPLELYDDIGVWLQEYDIYLQDPQRCHLNVRYCNPHRLSSEGLHSIPMLSEMVFGASLSLHLQDVVDRPDPLDILSRQDDLDETPQPQLVETTLCKHQKQALTFMRRRERGWDLEGNGSDIWGVTEAIDGQYFINRVSEDYQPTPPAHFAGGIIADPMGLGKTLTMLALIATDLETSDTTPLLDRNDSHQRPVQATLVVVPQPLLGTWERELSTHFVPDSVRFRRHHGRSKVADVGDIDAAHVILTTYHTLSADYKVHRQMAGHVMFSVRWKRIILDEAHVIRNMKSLLSHAICALHATSRWAVTGTPIQNHLSDLAALLKFIRAHPYDDTKKFDADISRLWKSNDPEEAVKRLKRLAHCLILRRAKRTIDLPPRRDTTCPVDFNTAERTLYENVRQQTLRKAEDALLHSDLSSSGIFVNFLQQIESMRLVCNLGIFYHNRHEQPSSHESSEWTSMAQETFNVHREMEIIACAQCRSILELGNAFTDDSSSHNPHFSRCLQYTCPDCSHKTRLAGHRLVCGHTPRCPVAPISLTSDSIEESIGGLMHPTQTSPPELPSKVRALIADLKSLAPDIKSIVFSTWRLTLDLVETGLAQPDARIRYVRFDGKVPQAQRQSVLDQFKSDPNIRVMLLTLSCGAVGRKSAPDTQICRLEANLCCDRLTLTEASRAYLMEPHWNPTIEDQALARIHRIGQTREVTTIRFYIRDSFEERVREVQESKKNLAGVLLSGHDGGQADDSLSALQVRTVYP</sequence>
<dbReference type="InterPro" id="IPR050628">
    <property type="entry name" value="SNF2_RAD54_helicase_TF"/>
</dbReference>
<accession>A0A6A6JE50</accession>
<dbReference type="PANTHER" id="PTHR45626">
    <property type="entry name" value="TRANSCRIPTION TERMINATION FACTOR 2-RELATED"/>
    <property type="match status" value="1"/>
</dbReference>
<dbReference type="GO" id="GO:0005524">
    <property type="term" value="F:ATP binding"/>
    <property type="evidence" value="ECO:0007669"/>
    <property type="project" value="UniProtKB-KW"/>
</dbReference>
<dbReference type="GO" id="GO:0016787">
    <property type="term" value="F:hydrolase activity"/>
    <property type="evidence" value="ECO:0007669"/>
    <property type="project" value="UniProtKB-KW"/>
</dbReference>
<dbReference type="Pfam" id="PF00271">
    <property type="entry name" value="Helicase_C"/>
    <property type="match status" value="1"/>
</dbReference>
<reference evidence="7" key="1">
    <citation type="journal article" date="2020" name="Stud. Mycol.">
        <title>101 Dothideomycetes genomes: a test case for predicting lifestyles and emergence of pathogens.</title>
        <authorList>
            <person name="Haridas S."/>
            <person name="Albert R."/>
            <person name="Binder M."/>
            <person name="Bloem J."/>
            <person name="Labutti K."/>
            <person name="Salamov A."/>
            <person name="Andreopoulos B."/>
            <person name="Baker S."/>
            <person name="Barry K."/>
            <person name="Bills G."/>
            <person name="Bluhm B."/>
            <person name="Cannon C."/>
            <person name="Castanera R."/>
            <person name="Culley D."/>
            <person name="Daum C."/>
            <person name="Ezra D."/>
            <person name="Gonzalez J."/>
            <person name="Henrissat B."/>
            <person name="Kuo A."/>
            <person name="Liang C."/>
            <person name="Lipzen A."/>
            <person name="Lutzoni F."/>
            <person name="Magnuson J."/>
            <person name="Mondo S."/>
            <person name="Nolan M."/>
            <person name="Ohm R."/>
            <person name="Pangilinan J."/>
            <person name="Park H.-J."/>
            <person name="Ramirez L."/>
            <person name="Alfaro M."/>
            <person name="Sun H."/>
            <person name="Tritt A."/>
            <person name="Yoshinaga Y."/>
            <person name="Zwiers L.-H."/>
            <person name="Turgeon B."/>
            <person name="Goodwin S."/>
            <person name="Spatafora J."/>
            <person name="Crous P."/>
            <person name="Grigoriev I."/>
        </authorList>
    </citation>
    <scope>NUCLEOTIDE SEQUENCE</scope>
    <source>
        <strain evidence="7">CBS 379.55</strain>
    </source>
</reference>
<dbReference type="GeneID" id="54553580"/>
<dbReference type="SMART" id="SM00490">
    <property type="entry name" value="HELICc"/>
    <property type="match status" value="1"/>
</dbReference>
<dbReference type="InterPro" id="IPR000330">
    <property type="entry name" value="SNF2_N"/>
</dbReference>
<keyword evidence="3" id="KW-0067">ATP-binding</keyword>
<evidence type="ECO:0000256" key="2">
    <source>
        <dbReference type="ARBA" id="ARBA00022801"/>
    </source>
</evidence>
<proteinExistence type="predicted"/>
<name>A0A6A6JE50_WESOR</name>
<dbReference type="PROSITE" id="PS51194">
    <property type="entry name" value="HELICASE_CTER"/>
    <property type="match status" value="1"/>
</dbReference>
<dbReference type="Pfam" id="PF00176">
    <property type="entry name" value="SNF2-rel_dom"/>
    <property type="match status" value="1"/>
</dbReference>
<dbReference type="OrthoDB" id="448448at2759"/>
<dbReference type="Proteomes" id="UP000800097">
    <property type="component" value="Unassembled WGS sequence"/>
</dbReference>
<keyword evidence="2" id="KW-0378">Hydrolase</keyword>
<dbReference type="GO" id="GO:0005634">
    <property type="term" value="C:nucleus"/>
    <property type="evidence" value="ECO:0007669"/>
    <property type="project" value="TreeGrafter"/>
</dbReference>
<gene>
    <name evidence="7" type="ORF">EI97DRAFT_452386</name>
</gene>
<evidence type="ECO:0000259" key="6">
    <source>
        <dbReference type="PROSITE" id="PS51194"/>
    </source>
</evidence>
<dbReference type="EMBL" id="ML986510">
    <property type="protein sequence ID" value="KAF2273459.1"/>
    <property type="molecule type" value="Genomic_DNA"/>
</dbReference>
<evidence type="ECO:0000313" key="8">
    <source>
        <dbReference type="Proteomes" id="UP000800097"/>
    </source>
</evidence>
<dbReference type="CDD" id="cd18793">
    <property type="entry name" value="SF2_C_SNF"/>
    <property type="match status" value="1"/>
</dbReference>
<evidence type="ECO:0008006" key="9">
    <source>
        <dbReference type="Google" id="ProtNLM"/>
    </source>
</evidence>
<dbReference type="SMART" id="SM00487">
    <property type="entry name" value="DEXDc"/>
    <property type="match status" value="1"/>
</dbReference>
<dbReference type="InterPro" id="IPR027417">
    <property type="entry name" value="P-loop_NTPase"/>
</dbReference>
<protein>
    <recommendedName>
        <fullName evidence="9">Helicase ATP-binding domain-containing protein</fullName>
    </recommendedName>
</protein>
<keyword evidence="1" id="KW-0547">Nucleotide-binding</keyword>
<dbReference type="AlphaFoldDB" id="A0A6A6JE50"/>
<dbReference type="RefSeq" id="XP_033650998.1">
    <property type="nucleotide sequence ID" value="XM_033800405.1"/>
</dbReference>
<evidence type="ECO:0000256" key="3">
    <source>
        <dbReference type="ARBA" id="ARBA00022840"/>
    </source>
</evidence>
<dbReference type="Gene3D" id="3.40.50.300">
    <property type="entry name" value="P-loop containing nucleotide triphosphate hydrolases"/>
    <property type="match status" value="1"/>
</dbReference>
<feature type="region of interest" description="Disordered" evidence="4">
    <location>
        <begin position="1"/>
        <end position="21"/>
    </location>
</feature>
<keyword evidence="8" id="KW-1185">Reference proteome</keyword>
<evidence type="ECO:0000259" key="5">
    <source>
        <dbReference type="PROSITE" id="PS51192"/>
    </source>
</evidence>
<dbReference type="InterPro" id="IPR001650">
    <property type="entry name" value="Helicase_C-like"/>
</dbReference>
<dbReference type="InterPro" id="IPR038718">
    <property type="entry name" value="SNF2-like_sf"/>
</dbReference>
<dbReference type="CDD" id="cd18008">
    <property type="entry name" value="DEXDc_SHPRH-like"/>
    <property type="match status" value="1"/>
</dbReference>
<dbReference type="GO" id="GO:0006281">
    <property type="term" value="P:DNA repair"/>
    <property type="evidence" value="ECO:0007669"/>
    <property type="project" value="TreeGrafter"/>
</dbReference>
<feature type="compositionally biased region" description="Polar residues" evidence="4">
    <location>
        <begin position="1"/>
        <end position="10"/>
    </location>
</feature>